<sequence>MCYYYYIIPLLLVLITISFYFRTPKTRKPGVWIPSNYKWPIPEPYPDWNIHKTNPIPYRAFKHKYNVTMGVQSMDPQDWIQLDNEWVKFHDLKQKRVEEKGKDLYDISPIALDGCIELLKELQIYLPNRYPSLFQATSKGLKNLFNNEDYDFKIHDPMFIIGNLLQDDIAILTEDSNGNYNFTAGSILLAGSWRFKDKFNKSISSIHSDSKVPKYHSNLQNSMNKFFYRLKPESPMVRYNYGFQMDDNLPWAYSSLGDEDSNSGWRFQTGEAKALSIDDIYYRSERQSLRRLPKSGVIVFTIRAYFLPLVEICKEPFVPQRLLNGVLNWDEESKEYKGFEKYKDIVIPYLAKQAELQKNQGFTMENEQLNYPLNSKLKNI</sequence>
<dbReference type="STRING" id="683960.A0A1E3NW89"/>
<name>A0A1E3NW89_WICAA</name>
<keyword evidence="1" id="KW-1133">Transmembrane helix</keyword>
<dbReference type="AlphaFoldDB" id="A0A1E3NW89"/>
<evidence type="ECO:0008006" key="4">
    <source>
        <dbReference type="Google" id="ProtNLM"/>
    </source>
</evidence>
<keyword evidence="1" id="KW-0472">Membrane</keyword>
<dbReference type="Pfam" id="PF11927">
    <property type="entry name" value="HODM_asu-like"/>
    <property type="match status" value="1"/>
</dbReference>
<gene>
    <name evidence="2" type="ORF">WICANDRAFT_35243</name>
</gene>
<dbReference type="RefSeq" id="XP_019036605.1">
    <property type="nucleotide sequence ID" value="XM_019182287.1"/>
</dbReference>
<accession>A0A1E3NW89</accession>
<reference evidence="2 3" key="1">
    <citation type="journal article" date="2016" name="Proc. Natl. Acad. Sci. U.S.A.">
        <title>Comparative genomics of biotechnologically important yeasts.</title>
        <authorList>
            <person name="Riley R."/>
            <person name="Haridas S."/>
            <person name="Wolfe K.H."/>
            <person name="Lopes M.R."/>
            <person name="Hittinger C.T."/>
            <person name="Goeker M."/>
            <person name="Salamov A.A."/>
            <person name="Wisecaver J.H."/>
            <person name="Long T.M."/>
            <person name="Calvey C.H."/>
            <person name="Aerts A.L."/>
            <person name="Barry K.W."/>
            <person name="Choi C."/>
            <person name="Clum A."/>
            <person name="Coughlan A.Y."/>
            <person name="Deshpande S."/>
            <person name="Douglass A.P."/>
            <person name="Hanson S.J."/>
            <person name="Klenk H.-P."/>
            <person name="LaButti K.M."/>
            <person name="Lapidus A."/>
            <person name="Lindquist E.A."/>
            <person name="Lipzen A.M."/>
            <person name="Meier-Kolthoff J.P."/>
            <person name="Ohm R.A."/>
            <person name="Otillar R.P."/>
            <person name="Pangilinan J.L."/>
            <person name="Peng Y."/>
            <person name="Rokas A."/>
            <person name="Rosa C.A."/>
            <person name="Scheuner C."/>
            <person name="Sibirny A.A."/>
            <person name="Slot J.C."/>
            <person name="Stielow J.B."/>
            <person name="Sun H."/>
            <person name="Kurtzman C.P."/>
            <person name="Blackwell M."/>
            <person name="Grigoriev I.V."/>
            <person name="Jeffries T.W."/>
        </authorList>
    </citation>
    <scope>NUCLEOTIDE SEQUENCE [LARGE SCALE GENOMIC DNA]</scope>
    <source>
        <strain evidence="3">ATCC 58044 / CBS 1984 / NCYC 433 / NRRL Y-366-8</strain>
    </source>
</reference>
<dbReference type="EMBL" id="KV454213">
    <property type="protein sequence ID" value="ODQ57398.1"/>
    <property type="molecule type" value="Genomic_DNA"/>
</dbReference>
<dbReference type="Proteomes" id="UP000094112">
    <property type="component" value="Unassembled WGS sequence"/>
</dbReference>
<keyword evidence="1" id="KW-0812">Transmembrane</keyword>
<dbReference type="InterPro" id="IPR021848">
    <property type="entry name" value="HODM_asu-like"/>
</dbReference>
<keyword evidence="3" id="KW-1185">Reference proteome</keyword>
<feature type="transmembrane region" description="Helical" evidence="1">
    <location>
        <begin position="6"/>
        <end position="23"/>
    </location>
</feature>
<proteinExistence type="predicted"/>
<evidence type="ECO:0000256" key="1">
    <source>
        <dbReference type="SAM" id="Phobius"/>
    </source>
</evidence>
<dbReference type="GeneID" id="30199533"/>
<protein>
    <recommendedName>
        <fullName evidence="4">Mannosyltransferase</fullName>
    </recommendedName>
</protein>
<evidence type="ECO:0000313" key="3">
    <source>
        <dbReference type="Proteomes" id="UP000094112"/>
    </source>
</evidence>
<organism evidence="2 3">
    <name type="scientific">Wickerhamomyces anomalus (strain ATCC 58044 / CBS 1984 / NCYC 433 / NRRL Y-366-8)</name>
    <name type="common">Yeast</name>
    <name type="synonym">Hansenula anomala</name>
    <dbReference type="NCBI Taxonomy" id="683960"/>
    <lineage>
        <taxon>Eukaryota</taxon>
        <taxon>Fungi</taxon>
        <taxon>Dikarya</taxon>
        <taxon>Ascomycota</taxon>
        <taxon>Saccharomycotina</taxon>
        <taxon>Saccharomycetes</taxon>
        <taxon>Phaffomycetales</taxon>
        <taxon>Wickerhamomycetaceae</taxon>
        <taxon>Wickerhamomyces</taxon>
    </lineage>
</organism>
<dbReference type="OrthoDB" id="497541at2759"/>
<evidence type="ECO:0000313" key="2">
    <source>
        <dbReference type="EMBL" id="ODQ57398.1"/>
    </source>
</evidence>